<dbReference type="AlphaFoldDB" id="E4T3K2"/>
<feature type="transmembrane region" description="Helical" evidence="1">
    <location>
        <begin position="160"/>
        <end position="177"/>
    </location>
</feature>
<dbReference type="STRING" id="694427.Palpr_1149"/>
<evidence type="ECO:0000313" key="2">
    <source>
        <dbReference type="EMBL" id="ADQ79296.1"/>
    </source>
</evidence>
<evidence type="ECO:0008006" key="4">
    <source>
        <dbReference type="Google" id="ProtNLM"/>
    </source>
</evidence>
<dbReference type="OrthoDB" id="9429578at2"/>
<keyword evidence="1" id="KW-1133">Transmembrane helix</keyword>
<feature type="transmembrane region" description="Helical" evidence="1">
    <location>
        <begin position="369"/>
        <end position="387"/>
    </location>
</feature>
<gene>
    <name evidence="2" type="ordered locus">Palpr_1149</name>
</gene>
<feature type="transmembrane region" description="Helical" evidence="1">
    <location>
        <begin position="21"/>
        <end position="39"/>
    </location>
</feature>
<reference key="1">
    <citation type="submission" date="2010-11" db="EMBL/GenBank/DDBJ databases">
        <title>The complete genome of Paludibacter propionicigenes DSM 17365.</title>
        <authorList>
            <consortium name="US DOE Joint Genome Institute (JGI-PGF)"/>
            <person name="Lucas S."/>
            <person name="Copeland A."/>
            <person name="Lapidus A."/>
            <person name="Bruce D."/>
            <person name="Goodwin L."/>
            <person name="Pitluck S."/>
            <person name="Kyrpides N."/>
            <person name="Mavromatis K."/>
            <person name="Ivanova N."/>
            <person name="Munk A.C."/>
            <person name="Brettin T."/>
            <person name="Detter J.C."/>
            <person name="Han C."/>
            <person name="Tapia R."/>
            <person name="Land M."/>
            <person name="Hauser L."/>
            <person name="Markowitz V."/>
            <person name="Cheng J.-F."/>
            <person name="Hugenholtz P."/>
            <person name="Woyke T."/>
            <person name="Wu D."/>
            <person name="Gronow S."/>
            <person name="Wellnitz S."/>
            <person name="Brambilla E."/>
            <person name="Klenk H.-P."/>
            <person name="Eisen J.A."/>
        </authorList>
    </citation>
    <scope>NUCLEOTIDE SEQUENCE</scope>
    <source>
        <strain>WB4</strain>
    </source>
</reference>
<dbReference type="HOGENOM" id="CLU_558782_0_0_10"/>
<organism evidence="2 3">
    <name type="scientific">Paludibacter propionicigenes (strain DSM 17365 / JCM 13257 / WB4)</name>
    <dbReference type="NCBI Taxonomy" id="694427"/>
    <lineage>
        <taxon>Bacteria</taxon>
        <taxon>Pseudomonadati</taxon>
        <taxon>Bacteroidota</taxon>
        <taxon>Bacteroidia</taxon>
        <taxon>Bacteroidales</taxon>
        <taxon>Paludibacteraceae</taxon>
        <taxon>Paludibacter</taxon>
    </lineage>
</organism>
<feature type="transmembrane region" description="Helical" evidence="1">
    <location>
        <begin position="183"/>
        <end position="211"/>
    </location>
</feature>
<feature type="transmembrane region" description="Helical" evidence="1">
    <location>
        <begin position="320"/>
        <end position="342"/>
    </location>
</feature>
<feature type="transmembrane region" description="Helical" evidence="1">
    <location>
        <begin position="288"/>
        <end position="308"/>
    </location>
</feature>
<evidence type="ECO:0000256" key="1">
    <source>
        <dbReference type="SAM" id="Phobius"/>
    </source>
</evidence>
<keyword evidence="3" id="KW-1185">Reference proteome</keyword>
<reference evidence="2 3" key="2">
    <citation type="journal article" date="2011" name="Stand. Genomic Sci.">
        <title>Complete genome sequence of Paludibacter propionicigenes type strain (WB4).</title>
        <authorList>
            <person name="Gronow S."/>
            <person name="Munk C."/>
            <person name="Lapidus A."/>
            <person name="Nolan M."/>
            <person name="Lucas S."/>
            <person name="Hammon N."/>
            <person name="Deshpande S."/>
            <person name="Cheng J.F."/>
            <person name="Tapia R."/>
            <person name="Han C."/>
            <person name="Goodwin L."/>
            <person name="Pitluck S."/>
            <person name="Liolios K."/>
            <person name="Ivanova N."/>
            <person name="Mavromatis K."/>
            <person name="Mikhailova N."/>
            <person name="Pati A."/>
            <person name="Chen A."/>
            <person name="Palaniappan K."/>
            <person name="Land M."/>
            <person name="Hauser L."/>
            <person name="Chang Y.J."/>
            <person name="Jeffries C.D."/>
            <person name="Brambilla E."/>
            <person name="Rohde M."/>
            <person name="Goker M."/>
            <person name="Detter J.C."/>
            <person name="Woyke T."/>
            <person name="Bristow J."/>
            <person name="Eisen J.A."/>
            <person name="Markowitz V."/>
            <person name="Hugenholtz P."/>
            <person name="Kyrpides N.C."/>
            <person name="Klenk H.P."/>
        </authorList>
    </citation>
    <scope>NUCLEOTIDE SEQUENCE [LARGE SCALE GENOMIC DNA]</scope>
    <source>
        <strain evidence="3">DSM 17365 / JCM 13257 / WB4</strain>
    </source>
</reference>
<keyword evidence="1" id="KW-0812">Transmembrane</keyword>
<protein>
    <recommendedName>
        <fullName evidence="4">Glycosyltransferase RgtA/B/C/D-like domain-containing protein</fullName>
    </recommendedName>
</protein>
<dbReference type="KEGG" id="ppn:Palpr_1149"/>
<feature type="transmembrane region" description="Helical" evidence="1">
    <location>
        <begin position="223"/>
        <end position="244"/>
    </location>
</feature>
<feature type="transmembrane region" description="Helical" evidence="1">
    <location>
        <begin position="348"/>
        <end position="364"/>
    </location>
</feature>
<dbReference type="Proteomes" id="UP000008718">
    <property type="component" value="Chromosome"/>
</dbReference>
<feature type="transmembrane region" description="Helical" evidence="1">
    <location>
        <begin position="82"/>
        <end position="99"/>
    </location>
</feature>
<dbReference type="RefSeq" id="WP_013444665.1">
    <property type="nucleotide sequence ID" value="NC_014734.1"/>
</dbReference>
<feature type="transmembrane region" description="Helical" evidence="1">
    <location>
        <begin position="135"/>
        <end position="153"/>
    </location>
</feature>
<keyword evidence="1" id="KW-0472">Membrane</keyword>
<feature type="transmembrane region" description="Helical" evidence="1">
    <location>
        <begin position="111"/>
        <end position="129"/>
    </location>
</feature>
<proteinExistence type="predicted"/>
<sequence>MNIFKKSEIYKLNKTHLSLSLLLIASPWIILFITTNVIVRHSVFNSIPCWSDELSYWHEILSFSQKGLNFGYYTINESLPKYLSFGSHGFGAVSVYALFGKIFGWKTYSIVIANAFFMSFAFLFLTIAVKISSKSLLYILLFSFSYTPLILFSSTSMTELLNYSALIVYFSALYIYFKGGSRKMLISLLLFCTAISFIRIIYIVLFLPLLFKRKTEFQFDLKFLISIVLWIVFSALLFVLNNLFVSPYPDSFLNEWLSSKGFSEFVSNFAEHFSQNAWNMINPVSEDIIQVLSRYFIIFICLVCLVKSKAIQTRFKKIEIEYFIVFLILFLFLLINIAAYDVFDWRDYRVIAPVLFGSVLFLILNSKRFIIYFSLAANLLGILFLLISPQVLDSFNNGRYANPKGNKMLNHIVYTKFPNSRFTNTIVVHQFSSDVVLNIPAGIGITYSDTLTDKLNSKYIYSNNKLHLSTYNIIASNETGYLYQKRNY</sequence>
<name>E4T3K2_PALPW</name>
<evidence type="ECO:0000313" key="3">
    <source>
        <dbReference type="Proteomes" id="UP000008718"/>
    </source>
</evidence>
<accession>E4T3K2</accession>
<dbReference type="EMBL" id="CP002345">
    <property type="protein sequence ID" value="ADQ79296.1"/>
    <property type="molecule type" value="Genomic_DNA"/>
</dbReference>